<name>A0AAV4GHR8_9GAST</name>
<protein>
    <submittedName>
        <fullName evidence="1">Uncharacterized protein</fullName>
    </submittedName>
</protein>
<evidence type="ECO:0000313" key="2">
    <source>
        <dbReference type="Proteomes" id="UP000762676"/>
    </source>
</evidence>
<dbReference type="AlphaFoldDB" id="A0AAV4GHR8"/>
<comment type="caution">
    <text evidence="1">The sequence shown here is derived from an EMBL/GenBank/DDBJ whole genome shotgun (WGS) entry which is preliminary data.</text>
</comment>
<sequence length="107" mass="12416">MLIFEKRIIPNRQNREYNVDEMIGSSRWKLHSIREMSSQLDLRARAVYLIKIKLASLTWEIDDCADRLVARRQTDAQYGMPGFVPISSLILDRSSARLTTDSSTTRQ</sequence>
<reference evidence="1 2" key="1">
    <citation type="journal article" date="2021" name="Elife">
        <title>Chloroplast acquisition without the gene transfer in kleptoplastic sea slugs, Plakobranchus ocellatus.</title>
        <authorList>
            <person name="Maeda T."/>
            <person name="Takahashi S."/>
            <person name="Yoshida T."/>
            <person name="Shimamura S."/>
            <person name="Takaki Y."/>
            <person name="Nagai Y."/>
            <person name="Toyoda A."/>
            <person name="Suzuki Y."/>
            <person name="Arimoto A."/>
            <person name="Ishii H."/>
            <person name="Satoh N."/>
            <person name="Nishiyama T."/>
            <person name="Hasebe M."/>
            <person name="Maruyama T."/>
            <person name="Minagawa J."/>
            <person name="Obokata J."/>
            <person name="Shigenobu S."/>
        </authorList>
    </citation>
    <scope>NUCLEOTIDE SEQUENCE [LARGE SCALE GENOMIC DNA]</scope>
</reference>
<organism evidence="1 2">
    <name type="scientific">Elysia marginata</name>
    <dbReference type="NCBI Taxonomy" id="1093978"/>
    <lineage>
        <taxon>Eukaryota</taxon>
        <taxon>Metazoa</taxon>
        <taxon>Spiralia</taxon>
        <taxon>Lophotrochozoa</taxon>
        <taxon>Mollusca</taxon>
        <taxon>Gastropoda</taxon>
        <taxon>Heterobranchia</taxon>
        <taxon>Euthyneura</taxon>
        <taxon>Panpulmonata</taxon>
        <taxon>Sacoglossa</taxon>
        <taxon>Placobranchoidea</taxon>
        <taxon>Plakobranchidae</taxon>
        <taxon>Elysia</taxon>
    </lineage>
</organism>
<proteinExistence type="predicted"/>
<accession>A0AAV4GHR8</accession>
<keyword evidence="2" id="KW-1185">Reference proteome</keyword>
<evidence type="ECO:0000313" key="1">
    <source>
        <dbReference type="EMBL" id="GFR83945.1"/>
    </source>
</evidence>
<dbReference type="EMBL" id="BMAT01008389">
    <property type="protein sequence ID" value="GFR83945.1"/>
    <property type="molecule type" value="Genomic_DNA"/>
</dbReference>
<dbReference type="Proteomes" id="UP000762676">
    <property type="component" value="Unassembled WGS sequence"/>
</dbReference>
<gene>
    <name evidence="1" type="ORF">ElyMa_004138000</name>
</gene>